<keyword evidence="4" id="KW-1185">Reference proteome</keyword>
<dbReference type="Proteomes" id="UP001060336">
    <property type="component" value="Chromosome"/>
</dbReference>
<evidence type="ECO:0000256" key="1">
    <source>
        <dbReference type="ARBA" id="ARBA00022801"/>
    </source>
</evidence>
<dbReference type="Pfam" id="PF08530">
    <property type="entry name" value="PepX_C"/>
    <property type="match status" value="1"/>
</dbReference>
<dbReference type="RefSeq" id="WP_257770993.1">
    <property type="nucleotide sequence ID" value="NZ_CP102480.1"/>
</dbReference>
<dbReference type="NCBIfam" id="TIGR00976">
    <property type="entry name" value="CocE_NonD"/>
    <property type="match status" value="1"/>
</dbReference>
<dbReference type="AlphaFoldDB" id="A0A9J7AYY3"/>
<protein>
    <submittedName>
        <fullName evidence="3">CocE/NonD family hydrolase</fullName>
    </submittedName>
</protein>
<dbReference type="PANTHER" id="PTHR43056:SF10">
    <property type="entry name" value="COCE_NOND FAMILY, PUTATIVE (AFU_ORTHOLOGUE AFUA_7G00600)-RELATED"/>
    <property type="match status" value="1"/>
</dbReference>
<dbReference type="InterPro" id="IPR013736">
    <property type="entry name" value="Xaa-Pro_dipept_C"/>
</dbReference>
<sequence>MKIVGQFPHQVREIENTWITLSDGCRLAARIWLPEGAENAPVPAILEYLPYRKRDGTSVRDALTHPYFAGHGYAAVRVDMRGNGESDGIMEDEYLPQEQDDCLEVIDWLVKQPWCSGAVGMIGISWGGFNGLQVAFRQPEALKAVITLCSTDDRYADDIHYKGGAMLNENMGWSSTMLSYSSRPPDPALVGESWRETWLKRLEAEPLLIANWLKHQTRDAFWKHGSICEDYSKVAIPVLAVGGWSDAYSNAVPRMLEKLPGFRRGIVGPWLHKYPHFAVPGPAIGFLQESLRWWDQWLKGIDRGVEADPMFRVYMQASVPPKAAYETRDGRWCAEPAWPSPNVSRRHFHLGDGALSEAGVPTGEAVIRSPETVGQAGGEYCMIWLGPEGPTDQRIDDAGSVCFDTVPLEGPFEILGAAELDLELASDQPVAHLIGRLNDVAPDGTSTRITYGVLNLTHRKSHERPEELEPGRSYRIRLKLDDVAYAVPKGHRIRLALSTSYWPMIWPAPEAATLTLKTGPSVLNLPERNAEENAAPYEPFEEAEAAPPLEKEILRPARNTRTVTTDIESGRQKIEIFDDFGRDRIVELDLTTGHIARETYSIQPGDPLSARMETHWSQELSRGDWDVATETYCTLTGDATHFHVTGRIEAYEAGKLIFAKDFDESVPRNFL</sequence>
<dbReference type="SMART" id="SM00939">
    <property type="entry name" value="PepX_C"/>
    <property type="match status" value="1"/>
</dbReference>
<dbReference type="Gene3D" id="2.60.120.260">
    <property type="entry name" value="Galactose-binding domain-like"/>
    <property type="match status" value="1"/>
</dbReference>
<evidence type="ECO:0000313" key="3">
    <source>
        <dbReference type="EMBL" id="UUX51476.1"/>
    </source>
</evidence>
<dbReference type="Gene3D" id="3.40.50.1820">
    <property type="entry name" value="alpha/beta hydrolase"/>
    <property type="match status" value="1"/>
</dbReference>
<feature type="domain" description="Xaa-Pro dipeptidyl-peptidase C-terminal" evidence="2">
    <location>
        <begin position="291"/>
        <end position="546"/>
    </location>
</feature>
<organism evidence="3 4">
    <name type="scientific">Nisaea acidiphila</name>
    <dbReference type="NCBI Taxonomy" id="1862145"/>
    <lineage>
        <taxon>Bacteria</taxon>
        <taxon>Pseudomonadati</taxon>
        <taxon>Pseudomonadota</taxon>
        <taxon>Alphaproteobacteria</taxon>
        <taxon>Rhodospirillales</taxon>
        <taxon>Thalassobaculaceae</taxon>
        <taxon>Nisaea</taxon>
    </lineage>
</organism>
<accession>A0A9J7AYY3</accession>
<dbReference type="KEGG" id="naci:NUH88_07210"/>
<name>A0A9J7AYY3_9PROT</name>
<dbReference type="SUPFAM" id="SSF53474">
    <property type="entry name" value="alpha/beta-Hydrolases"/>
    <property type="match status" value="1"/>
</dbReference>
<dbReference type="InterPro" id="IPR050585">
    <property type="entry name" value="Xaa-Pro_dipeptidyl-ppase/CocE"/>
</dbReference>
<keyword evidence="1 3" id="KW-0378">Hydrolase</keyword>
<dbReference type="PANTHER" id="PTHR43056">
    <property type="entry name" value="PEPTIDASE S9 PROLYL OLIGOPEPTIDASE"/>
    <property type="match status" value="1"/>
</dbReference>
<dbReference type="InterPro" id="IPR005674">
    <property type="entry name" value="CocE/Ser_esterase"/>
</dbReference>
<dbReference type="Pfam" id="PF02129">
    <property type="entry name" value="Peptidase_S15"/>
    <property type="match status" value="1"/>
</dbReference>
<dbReference type="Gene3D" id="1.10.3020.10">
    <property type="entry name" value="alpha-amino acid ester hydrolase ( Helical cap domain)"/>
    <property type="match status" value="1"/>
</dbReference>
<evidence type="ECO:0000259" key="2">
    <source>
        <dbReference type="SMART" id="SM00939"/>
    </source>
</evidence>
<evidence type="ECO:0000313" key="4">
    <source>
        <dbReference type="Proteomes" id="UP001060336"/>
    </source>
</evidence>
<dbReference type="GO" id="GO:0008239">
    <property type="term" value="F:dipeptidyl-peptidase activity"/>
    <property type="evidence" value="ECO:0007669"/>
    <property type="project" value="InterPro"/>
</dbReference>
<reference evidence="3" key="1">
    <citation type="submission" date="2022-08" db="EMBL/GenBank/DDBJ databases">
        <title>Nisaea acidiphila sp. nov., isolated from a marine algal debris and emended description of the genus Nisaea Urios et al. 2008.</title>
        <authorList>
            <person name="Kwon K."/>
        </authorList>
    </citation>
    <scope>NUCLEOTIDE SEQUENCE</scope>
    <source>
        <strain evidence="3">MEBiC11861</strain>
    </source>
</reference>
<dbReference type="InterPro" id="IPR008979">
    <property type="entry name" value="Galactose-bd-like_sf"/>
</dbReference>
<dbReference type="InterPro" id="IPR029058">
    <property type="entry name" value="AB_hydrolase_fold"/>
</dbReference>
<gene>
    <name evidence="3" type="ORF">NUH88_07210</name>
</gene>
<proteinExistence type="predicted"/>
<dbReference type="SUPFAM" id="SSF49785">
    <property type="entry name" value="Galactose-binding domain-like"/>
    <property type="match status" value="1"/>
</dbReference>
<dbReference type="EMBL" id="CP102480">
    <property type="protein sequence ID" value="UUX51476.1"/>
    <property type="molecule type" value="Genomic_DNA"/>
</dbReference>
<dbReference type="InterPro" id="IPR000383">
    <property type="entry name" value="Xaa-Pro-like_dom"/>
</dbReference>